<accession>A0A1J5T5V3</accession>
<evidence type="ECO:0000259" key="1">
    <source>
        <dbReference type="Pfam" id="PF19815"/>
    </source>
</evidence>
<dbReference type="InterPro" id="IPR017853">
    <property type="entry name" value="GH"/>
</dbReference>
<gene>
    <name evidence="2" type="ORF">GALL_104690</name>
</gene>
<dbReference type="InterPro" id="IPR012334">
    <property type="entry name" value="Pectin_lyas_fold"/>
</dbReference>
<feature type="domain" description="DUF6298" evidence="1">
    <location>
        <begin position="539"/>
        <end position="920"/>
    </location>
</feature>
<dbReference type="SUPFAM" id="SSF51126">
    <property type="entry name" value="Pectin lyase-like"/>
    <property type="match status" value="1"/>
</dbReference>
<reference evidence="2" key="1">
    <citation type="submission" date="2016-10" db="EMBL/GenBank/DDBJ databases">
        <title>Sequence of Gallionella enrichment culture.</title>
        <authorList>
            <person name="Poehlein A."/>
            <person name="Muehling M."/>
            <person name="Daniel R."/>
        </authorList>
    </citation>
    <scope>NUCLEOTIDE SEQUENCE</scope>
</reference>
<dbReference type="Pfam" id="PF19815">
    <property type="entry name" value="DUF6298"/>
    <property type="match status" value="1"/>
</dbReference>
<dbReference type="AlphaFoldDB" id="A0A1J5T5V3"/>
<proteinExistence type="predicted"/>
<dbReference type="SUPFAM" id="SSF51445">
    <property type="entry name" value="(Trans)glycosidases"/>
    <property type="match status" value="1"/>
</dbReference>
<sequence length="1002" mass="109225">MNVPRLSTIRTGLAGMIACALPAALLGVQRLPVVSQKRPGSPILYKTDASGDRVPDFSGAGYGGGGVALPDVPARVRVAPVSGDAGARIQAAIDYVSSLPADARGIRGAVELEAGRYEIAGQLRIAASGVVLRGAGAGPDGTILVATGTRRRPLIWIHGATARTESKATEVTDTRVPVGSLTLDVADPSGIQPGSELEIARPATKAWLHAIGMDVAPARQQFIWRVPAMGLSWDRTVTAVDGHRITLDAPITTALEKRFGGATVAVLTWKDRLSNVGVENLRCESTFDPSNPLDEQHSWEAVDLDDVRDAWVAGVTAVHFASSAVNVGSDASRVTVEDCKSLAPVSEIGGYRRNAFHTDGQQTLFLRCHSEDGINDFTVGYKAGGPNVFLSCTALRSHGFSGSIGSWASGVLFDNVTLDGGTLELTNKETWNQGVGWAAVNSMLWQCSAPVVICRKPPTAENWADGVWGQFVGDGWWSEVNDTVHPDSLYEAQLEARLGRSALAALQPRPVLRSSAPDLSSAVPNLAEILAPKPVPAGRPLELTGGWLAARGALLTGSESSISWWRGYMLAGNEATDPAITRFAPGKMGPIFTDDLNQMTDTMLAKHQVDIRQHYGLWYERRRMDHEQMRRPDGDVWPPFYEQPFARTGIGKAWDGLSRYDLTKYNPWYFHRLHEFAEQARRKGLVLINEMYFQHNLLEAGAHWVDCPWRPTNNINHTPFPEPVHVADHDLQMAQYFYDVSNPQLRALHQAYIRHCLENLADEPNVIHTISAENTGPLKFMQFWLDVVAEWEHETGRHPLIALSACKDVQDAILADPKRAAVVDVIDFTYWWRSADGREFAPPGGLHVSPRQYERKWRGGRVTAASLAGMVREYRSRFPDKVIITGLDAPHDWAYVAAGGSLPNLPATTDPALLSSITRMEPVASTGGDRQWALSQPGSAWFAVSLDGAVSLDLRSETGSYHVHRIDPRSGRVLPGDESVEAGRVVSIAPTPGRITIVWLTR</sequence>
<name>A0A1J5T5V3_9ZZZZ</name>
<protein>
    <recommendedName>
        <fullName evidence="1">DUF6298 domain-containing protein</fullName>
    </recommendedName>
</protein>
<dbReference type="EMBL" id="MLJW01000037">
    <property type="protein sequence ID" value="OIR07510.1"/>
    <property type="molecule type" value="Genomic_DNA"/>
</dbReference>
<dbReference type="InterPro" id="IPR046265">
    <property type="entry name" value="DUF6298"/>
</dbReference>
<dbReference type="Gene3D" id="2.160.20.10">
    <property type="entry name" value="Single-stranded right-handed beta-helix, Pectin lyase-like"/>
    <property type="match status" value="2"/>
</dbReference>
<organism evidence="2">
    <name type="scientific">mine drainage metagenome</name>
    <dbReference type="NCBI Taxonomy" id="410659"/>
    <lineage>
        <taxon>unclassified sequences</taxon>
        <taxon>metagenomes</taxon>
        <taxon>ecological metagenomes</taxon>
    </lineage>
</organism>
<comment type="caution">
    <text evidence="2">The sequence shown here is derived from an EMBL/GenBank/DDBJ whole genome shotgun (WGS) entry which is preliminary data.</text>
</comment>
<evidence type="ECO:0000313" key="2">
    <source>
        <dbReference type="EMBL" id="OIR07510.1"/>
    </source>
</evidence>
<dbReference type="InterPro" id="IPR011050">
    <property type="entry name" value="Pectin_lyase_fold/virulence"/>
</dbReference>